<dbReference type="HAMAP" id="MF_01963">
    <property type="entry name" value="MTAP"/>
    <property type="match status" value="1"/>
</dbReference>
<comment type="similarity">
    <text evidence="4">Belongs to the PNP/MTAP phosphorylase family. MTAP subfamily.</text>
</comment>
<dbReference type="Gene3D" id="3.40.50.1580">
    <property type="entry name" value="Nucleoside phosphorylase domain"/>
    <property type="match status" value="1"/>
</dbReference>
<accession>A0A0C9X017</accession>
<evidence type="ECO:0000259" key="5">
    <source>
        <dbReference type="Pfam" id="PF01048"/>
    </source>
</evidence>
<gene>
    <name evidence="6" type="ORF">K443DRAFT_675198</name>
</gene>
<feature type="binding site" evidence="4">
    <location>
        <begin position="91"/>
        <end position="92"/>
    </location>
    <ligand>
        <name>phosphate</name>
        <dbReference type="ChEBI" id="CHEBI:43474"/>
    </ligand>
</feature>
<comment type="catalytic activity">
    <reaction evidence="4">
        <text>S-methyl-5'-thioadenosine + phosphate = 5-(methylsulfanyl)-alpha-D-ribose 1-phosphate + adenine</text>
        <dbReference type="Rhea" id="RHEA:11852"/>
        <dbReference type="ChEBI" id="CHEBI:16708"/>
        <dbReference type="ChEBI" id="CHEBI:17509"/>
        <dbReference type="ChEBI" id="CHEBI:43474"/>
        <dbReference type="ChEBI" id="CHEBI:58533"/>
        <dbReference type="EC" id="2.4.2.28"/>
    </reaction>
</comment>
<feature type="binding site" evidence="4">
    <location>
        <position position="198"/>
    </location>
    <ligand>
        <name>phosphate</name>
        <dbReference type="ChEBI" id="CHEBI:43474"/>
    </ligand>
</feature>
<dbReference type="GO" id="GO:0017061">
    <property type="term" value="F:S-methyl-5-thioadenosine phosphorylase activity"/>
    <property type="evidence" value="ECO:0007669"/>
    <property type="project" value="UniProtKB-UniRule"/>
</dbReference>
<dbReference type="OrthoDB" id="431409at2759"/>
<dbReference type="InterPro" id="IPR035994">
    <property type="entry name" value="Nucleoside_phosphorylase_sf"/>
</dbReference>
<feature type="binding site" evidence="4">
    <location>
        <begin position="221"/>
        <end position="223"/>
    </location>
    <ligand>
        <name>substrate</name>
    </ligand>
</feature>
<name>A0A0C9X017_9AGAR</name>
<reference evidence="7" key="2">
    <citation type="submission" date="2015-01" db="EMBL/GenBank/DDBJ databases">
        <title>Evolutionary Origins and Diversification of the Mycorrhizal Mutualists.</title>
        <authorList>
            <consortium name="DOE Joint Genome Institute"/>
            <consortium name="Mycorrhizal Genomics Consortium"/>
            <person name="Kohler A."/>
            <person name="Kuo A."/>
            <person name="Nagy L.G."/>
            <person name="Floudas D."/>
            <person name="Copeland A."/>
            <person name="Barry K.W."/>
            <person name="Cichocki N."/>
            <person name="Veneault-Fourrey C."/>
            <person name="LaButti K."/>
            <person name="Lindquist E.A."/>
            <person name="Lipzen A."/>
            <person name="Lundell T."/>
            <person name="Morin E."/>
            <person name="Murat C."/>
            <person name="Riley R."/>
            <person name="Ohm R."/>
            <person name="Sun H."/>
            <person name="Tunlid A."/>
            <person name="Henrissat B."/>
            <person name="Grigoriev I.V."/>
            <person name="Hibbett D.S."/>
            <person name="Martin F."/>
        </authorList>
    </citation>
    <scope>NUCLEOTIDE SEQUENCE [LARGE SCALE GENOMIC DNA]</scope>
    <source>
        <strain evidence="7">LaAM-08-1</strain>
    </source>
</reference>
<dbReference type="Pfam" id="PF01048">
    <property type="entry name" value="PNP_UDP_1"/>
    <property type="match status" value="1"/>
</dbReference>
<dbReference type="GO" id="GO:0006166">
    <property type="term" value="P:purine ribonucleoside salvage"/>
    <property type="evidence" value="ECO:0007669"/>
    <property type="project" value="UniProtKB-KW"/>
</dbReference>
<evidence type="ECO:0000313" key="6">
    <source>
        <dbReference type="EMBL" id="KIK05420.1"/>
    </source>
</evidence>
<dbReference type="GO" id="GO:0019509">
    <property type="term" value="P:L-methionine salvage from methylthioadenosine"/>
    <property type="evidence" value="ECO:0007669"/>
    <property type="project" value="UniProtKB-UniRule"/>
</dbReference>
<reference evidence="6 7" key="1">
    <citation type="submission" date="2014-04" db="EMBL/GenBank/DDBJ databases">
        <authorList>
            <consortium name="DOE Joint Genome Institute"/>
            <person name="Kuo A."/>
            <person name="Kohler A."/>
            <person name="Nagy L.G."/>
            <person name="Floudas D."/>
            <person name="Copeland A."/>
            <person name="Barry K.W."/>
            <person name="Cichocki N."/>
            <person name="Veneault-Fourrey C."/>
            <person name="LaButti K."/>
            <person name="Lindquist E.A."/>
            <person name="Lipzen A."/>
            <person name="Lundell T."/>
            <person name="Morin E."/>
            <person name="Murat C."/>
            <person name="Sun H."/>
            <person name="Tunlid A."/>
            <person name="Henrissat B."/>
            <person name="Grigoriev I.V."/>
            <person name="Hibbett D.S."/>
            <person name="Martin F."/>
            <person name="Nordberg H.P."/>
            <person name="Cantor M.N."/>
            <person name="Hua S.X."/>
        </authorList>
    </citation>
    <scope>NUCLEOTIDE SEQUENCE [LARGE SCALE GENOMIC DNA]</scope>
    <source>
        <strain evidence="6 7">LaAM-08-1</strain>
    </source>
</reference>
<dbReference type="GO" id="GO:0005829">
    <property type="term" value="C:cytosol"/>
    <property type="evidence" value="ECO:0007669"/>
    <property type="project" value="TreeGrafter"/>
</dbReference>
<dbReference type="PROSITE" id="PS01240">
    <property type="entry name" value="PNP_MTAP_2"/>
    <property type="match status" value="1"/>
</dbReference>
<comment type="subcellular location">
    <subcellularLocation>
        <location evidence="4">Cytoplasm</location>
    </subcellularLocation>
    <subcellularLocation>
        <location evidence="4">Nucleus</location>
    </subcellularLocation>
</comment>
<evidence type="ECO:0000256" key="1">
    <source>
        <dbReference type="ARBA" id="ARBA00022676"/>
    </source>
</evidence>
<dbReference type="InterPro" id="IPR010044">
    <property type="entry name" value="MTAP"/>
</dbReference>
<feature type="binding site" evidence="4">
    <location>
        <position position="15"/>
    </location>
    <ligand>
        <name>phosphate</name>
        <dbReference type="ChEBI" id="CHEBI:43474"/>
    </ligand>
</feature>
<dbReference type="FunFam" id="3.40.50.1580:FF:000008">
    <property type="entry name" value="S-methyl-5'-thioadenosine phosphorylase"/>
    <property type="match status" value="1"/>
</dbReference>
<sequence>MADDNKVLIGIIGGSGLYHLDNLTQITTVNPETPWGFPSSPITIAALPSGTRVAFLARHGQGHVIPPSSVPGRANIGALKSLGVRAIIAFSAVGSLREEISPGSFVLPTQIIDRTKGIRPASFFEGTSVVAHAMFGDPFSGKLVKWLEERVRRALDAEGKGAKLFTGKCIVCMEGPQFSTRAESLMYRQWGGDLINMSVLPEAKLAREAELSYALIATATDYDSWRDQSESVTAADVFKTLKSNAETSRLVAATILDDLQRALTGEDAHVFLEETGSMQFSIMPRSEKQNPADRVKLAYVLPEYFTGEGKDVSSA</sequence>
<dbReference type="GO" id="GO:0005634">
    <property type="term" value="C:nucleus"/>
    <property type="evidence" value="ECO:0007669"/>
    <property type="project" value="UniProtKB-SubCell"/>
</dbReference>
<dbReference type="EMBL" id="KN838560">
    <property type="protein sequence ID" value="KIK05420.1"/>
    <property type="molecule type" value="Genomic_DNA"/>
</dbReference>
<feature type="site" description="Important for substrate specificity" evidence="4">
    <location>
        <position position="179"/>
    </location>
</feature>
<dbReference type="UniPathway" id="UPA00904">
    <property type="reaction ID" value="UER00873"/>
</dbReference>
<evidence type="ECO:0000256" key="2">
    <source>
        <dbReference type="ARBA" id="ARBA00022679"/>
    </source>
</evidence>
<dbReference type="InterPro" id="IPR000845">
    <property type="entry name" value="Nucleoside_phosphorylase_d"/>
</dbReference>
<protein>
    <recommendedName>
        <fullName evidence="4">S-methyl-5'-thioadenosine phosphorylase</fullName>
        <ecNumber evidence="4">2.4.2.28</ecNumber>
    </recommendedName>
    <alternativeName>
        <fullName evidence="4">5'-methylthioadenosine phosphorylase</fullName>
        <shortName evidence="4">MTA phosphorylase</shortName>
        <shortName evidence="4">MTAP</shortName>
        <shortName evidence="4">MTAPase</shortName>
    </alternativeName>
</protein>
<feature type="binding site" evidence="4">
    <location>
        <position position="197"/>
    </location>
    <ligand>
        <name>substrate</name>
    </ligand>
</feature>
<feature type="site" description="Important for substrate specificity" evidence="4">
    <location>
        <position position="234"/>
    </location>
</feature>
<proteinExistence type="inferred from homology"/>
<keyword evidence="7" id="KW-1185">Reference proteome</keyword>
<keyword evidence="1 4" id="KW-0328">Glycosyltransferase</keyword>
<feature type="domain" description="Nucleoside phosphorylase" evidence="5">
    <location>
        <begin position="9"/>
        <end position="254"/>
    </location>
</feature>
<dbReference type="EC" id="2.4.2.28" evidence="4"/>
<evidence type="ECO:0000256" key="4">
    <source>
        <dbReference type="HAMAP-Rule" id="MF_03155"/>
    </source>
</evidence>
<keyword evidence="4" id="KW-0539">Nucleus</keyword>
<dbReference type="SUPFAM" id="SSF53167">
    <property type="entry name" value="Purine and uridine phosphorylases"/>
    <property type="match status" value="1"/>
</dbReference>
<evidence type="ECO:0000256" key="3">
    <source>
        <dbReference type="ARBA" id="ARBA00022726"/>
    </source>
</evidence>
<comment type="function">
    <text evidence="4">Catalyzes the reversible phosphorylation of S-methyl-5'-thioadenosine (MTA) to adenine and 5-methylthioribose-1-phosphate. Involved in the breakdown of MTA, a major by-product of polyamine biosynthesis. Responsible for the first step in the methionine salvage pathway after MTA has been generated from S-adenosylmethionine. Has broad substrate specificity with 6-aminopurine nucleosides as preferred substrates.</text>
</comment>
<dbReference type="NCBIfam" id="TIGR01694">
    <property type="entry name" value="MTAP"/>
    <property type="match status" value="1"/>
</dbReference>
<organism evidence="6 7">
    <name type="scientific">Laccaria amethystina LaAM-08-1</name>
    <dbReference type="NCBI Taxonomy" id="1095629"/>
    <lineage>
        <taxon>Eukaryota</taxon>
        <taxon>Fungi</taxon>
        <taxon>Dikarya</taxon>
        <taxon>Basidiomycota</taxon>
        <taxon>Agaricomycotina</taxon>
        <taxon>Agaricomycetes</taxon>
        <taxon>Agaricomycetidae</taxon>
        <taxon>Agaricales</taxon>
        <taxon>Agaricineae</taxon>
        <taxon>Hydnangiaceae</taxon>
        <taxon>Laccaria</taxon>
    </lineage>
</organism>
<keyword evidence="2 4" id="KW-0808">Transferase</keyword>
<dbReference type="STRING" id="1095629.A0A0C9X017"/>
<dbReference type="PANTHER" id="PTHR42679">
    <property type="entry name" value="S-METHYL-5'-THIOADENOSINE PHOSPHORYLASE"/>
    <property type="match status" value="1"/>
</dbReference>
<keyword evidence="3 4" id="KW-0660">Purine salvage</keyword>
<dbReference type="HOGENOM" id="CLU_054456_0_1_1"/>
<feature type="binding site" evidence="4">
    <location>
        <begin position="58"/>
        <end position="59"/>
    </location>
    <ligand>
        <name>phosphate</name>
        <dbReference type="ChEBI" id="CHEBI:43474"/>
    </ligand>
</feature>
<dbReference type="PANTHER" id="PTHR42679:SF2">
    <property type="entry name" value="S-METHYL-5'-THIOADENOSINE PHOSPHORYLASE"/>
    <property type="match status" value="1"/>
</dbReference>
<evidence type="ECO:0000313" key="7">
    <source>
        <dbReference type="Proteomes" id="UP000054477"/>
    </source>
</evidence>
<dbReference type="CDD" id="cd09010">
    <property type="entry name" value="MTAP_SsMTAPII_like_MTIP"/>
    <property type="match status" value="1"/>
</dbReference>
<dbReference type="InterPro" id="IPR018099">
    <property type="entry name" value="Purine_phosphorylase-2_CS"/>
</dbReference>
<comment type="pathway">
    <text evidence="4">Amino-acid biosynthesis; L-methionine biosynthesis via salvage pathway; S-methyl-5-thio-alpha-D-ribose 1-phosphate from S-methyl-5'-thioadenosine (phosphorylase route): step 1/1.</text>
</comment>
<comment type="subunit">
    <text evidence="4">Homotrimer.</text>
</comment>
<dbReference type="AlphaFoldDB" id="A0A0C9X017"/>
<dbReference type="Proteomes" id="UP000054477">
    <property type="component" value="Unassembled WGS sequence"/>
</dbReference>
<keyword evidence="4" id="KW-0963">Cytoplasm</keyword>